<dbReference type="Pfam" id="PF23771">
    <property type="entry name" value="DUF7168"/>
    <property type="match status" value="1"/>
</dbReference>
<protein>
    <submittedName>
        <fullName evidence="4">Uncharacterized protein</fullName>
    </submittedName>
</protein>
<dbReference type="InterPro" id="IPR055592">
    <property type="entry name" value="DUF7168"/>
</dbReference>
<evidence type="ECO:0000313" key="5">
    <source>
        <dbReference type="Proteomes" id="UP000283841"/>
    </source>
</evidence>
<keyword evidence="5" id="KW-1185">Reference proteome</keyword>
<feature type="region of interest" description="Disordered" evidence="1">
    <location>
        <begin position="357"/>
        <end position="385"/>
    </location>
</feature>
<dbReference type="InterPro" id="IPR024498">
    <property type="entry name" value="DUF2786"/>
</dbReference>
<evidence type="ECO:0000259" key="2">
    <source>
        <dbReference type="Pfam" id="PF10979"/>
    </source>
</evidence>
<sequence>MSAKYPYHPPFKKFIISTPYLSRNTTSAYQQTQCHILPRIPVPMRAKKQRQPLQRATVIKTAQVKPKDSLGSLDRGVLIKIQKCLSRARHKSTTESEAKAALFVAQKLMAPYNVSQADLVTNSDYGSKAQYGGVSKVEIINVKNRTRRVIKKAFVHKSAKAMCTFFDCQCFSTDYETSIAWSFFGIAENTVTAAIAFEMAHNKILDWACSYKGGSATFSYRVGVADGLVSMANCEKKIELEAARKKELDIIAAKERKAGMERERKLQRLHKGPSLALDIGESDGQSEDEMPGFLDIDSMSDESYGSPESIDNLNLNTRGALADFNENDENVVDLTRSVEVNVDKIIKRESRETHDFNSIPSLSVKQNPSDNDSSSVKSEDMSNSPWMSETQLVRFRATSVQVADEYLNIKLRMGKTRTVVTRNYSAYREGWKDSEKIDFRPRRLE</sequence>
<gene>
    <name evidence="4" type="ORF">C8Q69DRAFT_465970</name>
</gene>
<dbReference type="EMBL" id="RCNU01000005">
    <property type="protein sequence ID" value="RWQ95437.1"/>
    <property type="molecule type" value="Genomic_DNA"/>
</dbReference>
<feature type="domain" description="DUF7168" evidence="3">
    <location>
        <begin position="135"/>
        <end position="258"/>
    </location>
</feature>
<name>A0A443HUE5_BYSSP</name>
<dbReference type="AlphaFoldDB" id="A0A443HUE5"/>
<organism evidence="4 5">
    <name type="scientific">Byssochlamys spectabilis</name>
    <name type="common">Paecilomyces variotii</name>
    <dbReference type="NCBI Taxonomy" id="264951"/>
    <lineage>
        <taxon>Eukaryota</taxon>
        <taxon>Fungi</taxon>
        <taxon>Dikarya</taxon>
        <taxon>Ascomycota</taxon>
        <taxon>Pezizomycotina</taxon>
        <taxon>Eurotiomycetes</taxon>
        <taxon>Eurotiomycetidae</taxon>
        <taxon>Eurotiales</taxon>
        <taxon>Thermoascaceae</taxon>
        <taxon>Paecilomyces</taxon>
    </lineage>
</organism>
<dbReference type="VEuPathDB" id="FungiDB:C8Q69DRAFT_465970"/>
<comment type="caution">
    <text evidence="4">The sequence shown here is derived from an EMBL/GenBank/DDBJ whole genome shotgun (WGS) entry which is preliminary data.</text>
</comment>
<evidence type="ECO:0000256" key="1">
    <source>
        <dbReference type="SAM" id="MobiDB-lite"/>
    </source>
</evidence>
<accession>A0A443HUE5</accession>
<feature type="domain" description="DUF2786" evidence="2">
    <location>
        <begin position="77"/>
        <end position="116"/>
    </location>
</feature>
<dbReference type="STRING" id="264951.A0A443HUE5"/>
<dbReference type="Proteomes" id="UP000283841">
    <property type="component" value="Unassembled WGS sequence"/>
</dbReference>
<dbReference type="Pfam" id="PF10979">
    <property type="entry name" value="DUF2786"/>
    <property type="match status" value="1"/>
</dbReference>
<evidence type="ECO:0000259" key="3">
    <source>
        <dbReference type="Pfam" id="PF23771"/>
    </source>
</evidence>
<reference evidence="4 5" key="1">
    <citation type="journal article" date="2018" name="Front. Microbiol.">
        <title>Genomic and genetic insights into a cosmopolitan fungus, Paecilomyces variotii (Eurotiales).</title>
        <authorList>
            <person name="Urquhart A.S."/>
            <person name="Mondo S.J."/>
            <person name="Makela M.R."/>
            <person name="Hane J.K."/>
            <person name="Wiebenga A."/>
            <person name="He G."/>
            <person name="Mihaltcheva S."/>
            <person name="Pangilinan J."/>
            <person name="Lipzen A."/>
            <person name="Barry K."/>
            <person name="de Vries R.P."/>
            <person name="Grigoriev I.V."/>
            <person name="Idnurm A."/>
        </authorList>
    </citation>
    <scope>NUCLEOTIDE SEQUENCE [LARGE SCALE GENOMIC DNA]</scope>
    <source>
        <strain evidence="4 5">CBS 101075</strain>
    </source>
</reference>
<dbReference type="GeneID" id="39599799"/>
<proteinExistence type="predicted"/>
<dbReference type="RefSeq" id="XP_028485082.1">
    <property type="nucleotide sequence ID" value="XM_028630522.1"/>
</dbReference>
<evidence type="ECO:0000313" key="4">
    <source>
        <dbReference type="EMBL" id="RWQ95437.1"/>
    </source>
</evidence>